<feature type="non-terminal residue" evidence="1">
    <location>
        <position position="163"/>
    </location>
</feature>
<comment type="caution">
    <text evidence="1">The sequence shown here is derived from an EMBL/GenBank/DDBJ whole genome shotgun (WGS) entry which is preliminary data.</text>
</comment>
<accession>A0ACC5YLZ9</accession>
<dbReference type="EMBL" id="CM040984">
    <property type="protein sequence ID" value="MCJ8736764.1"/>
    <property type="molecule type" value="Genomic_DNA"/>
</dbReference>
<name>A0ACC5YLZ9_9TELE</name>
<gene>
    <name evidence="1" type="ORF">PDJAM_G00016260</name>
</gene>
<feature type="non-terminal residue" evidence="1">
    <location>
        <position position="1"/>
    </location>
</feature>
<sequence length="163" mass="17617">ATLKIPIIYDTSVVCAQSDVWPEAKANFSAKLQCNSNESGFKSRECSGSTNPGTWGPINSQCVNTGIWTLLTEAQNLQKGCGLVQENANSLFSNLKMKSETQIINSLPNINVTVNILDTLHNASEIQNSTFNASMLTNFVKTSSNLLNDSLLDTWKGPATEAS</sequence>
<proteinExistence type="predicted"/>
<protein>
    <submittedName>
        <fullName evidence="1">Uncharacterized protein</fullName>
    </submittedName>
</protein>
<organism evidence="1 2">
    <name type="scientific">Pangasius djambal</name>
    <dbReference type="NCBI Taxonomy" id="1691987"/>
    <lineage>
        <taxon>Eukaryota</taxon>
        <taxon>Metazoa</taxon>
        <taxon>Chordata</taxon>
        <taxon>Craniata</taxon>
        <taxon>Vertebrata</taxon>
        <taxon>Euteleostomi</taxon>
        <taxon>Actinopterygii</taxon>
        <taxon>Neopterygii</taxon>
        <taxon>Teleostei</taxon>
        <taxon>Ostariophysi</taxon>
        <taxon>Siluriformes</taxon>
        <taxon>Pangasiidae</taxon>
        <taxon>Pangasius</taxon>
    </lineage>
</organism>
<keyword evidence="2" id="KW-1185">Reference proteome</keyword>
<dbReference type="Proteomes" id="UP000830395">
    <property type="component" value="Chromosome 10"/>
</dbReference>
<reference evidence="1" key="1">
    <citation type="submission" date="2020-02" db="EMBL/GenBank/DDBJ databases">
        <title>Genome sequencing of the panga catfish, Pangasius djambal.</title>
        <authorList>
            <person name="Wen M."/>
            <person name="Zahm M."/>
            <person name="Roques C."/>
            <person name="Cabau C."/>
            <person name="Klopp C."/>
            <person name="Donnadieu C."/>
            <person name="Jouanno E."/>
            <person name="Avarre J.-C."/>
            <person name="Campet M."/>
            <person name="Ha T."/>
            <person name="Dugue R."/>
            <person name="Lampietro C."/>
            <person name="Louis A."/>
            <person name="Herpin A."/>
            <person name="Echchiki A."/>
            <person name="Berthelot C."/>
            <person name="Parey E."/>
            <person name="Roest-Crollius H."/>
            <person name="Braasch I."/>
            <person name="Postlethwait J.H."/>
            <person name="Bobe J."/>
            <person name="Montfort J."/>
            <person name="Bouchez O."/>
            <person name="Begum T."/>
            <person name="Schartl M."/>
            <person name="Gustiano R."/>
            <person name="Guiguen Y."/>
        </authorList>
    </citation>
    <scope>NUCLEOTIDE SEQUENCE</scope>
    <source>
        <strain evidence="1">Pdj_M5554</strain>
    </source>
</reference>
<evidence type="ECO:0000313" key="1">
    <source>
        <dbReference type="EMBL" id="MCJ8736764.1"/>
    </source>
</evidence>
<evidence type="ECO:0000313" key="2">
    <source>
        <dbReference type="Proteomes" id="UP000830395"/>
    </source>
</evidence>